<keyword evidence="1" id="KW-0472">Membrane</keyword>
<keyword evidence="3" id="KW-1185">Reference proteome</keyword>
<feature type="transmembrane region" description="Helical" evidence="1">
    <location>
        <begin position="357"/>
        <end position="374"/>
    </location>
</feature>
<evidence type="ECO:0000313" key="2">
    <source>
        <dbReference type="EMBL" id="MCS5712775.1"/>
    </source>
</evidence>
<keyword evidence="1" id="KW-1133">Transmembrane helix</keyword>
<evidence type="ECO:0000313" key="3">
    <source>
        <dbReference type="Proteomes" id="UP000051497"/>
    </source>
</evidence>
<evidence type="ECO:0000256" key="1">
    <source>
        <dbReference type="SAM" id="Phobius"/>
    </source>
</evidence>
<feature type="transmembrane region" description="Helical" evidence="1">
    <location>
        <begin position="319"/>
        <end position="337"/>
    </location>
</feature>
<dbReference type="RefSeq" id="WP_139016644.1">
    <property type="nucleotide sequence ID" value="NZ_LKAJ02000002.1"/>
</dbReference>
<protein>
    <submittedName>
        <fullName evidence="2">Uncharacterized protein</fullName>
    </submittedName>
</protein>
<dbReference type="EMBL" id="LKAJ02000002">
    <property type="protein sequence ID" value="MCS5712775.1"/>
    <property type="molecule type" value="Genomic_DNA"/>
</dbReference>
<organism evidence="2 3">
    <name type="scientific">Candidatus Berkiella aquae</name>
    <dbReference type="NCBI Taxonomy" id="295108"/>
    <lineage>
        <taxon>Bacteria</taxon>
        <taxon>Pseudomonadati</taxon>
        <taxon>Pseudomonadota</taxon>
        <taxon>Gammaproteobacteria</taxon>
        <taxon>Candidatus Berkiellales</taxon>
        <taxon>Candidatus Berkiellaceae</taxon>
        <taxon>Candidatus Berkiella</taxon>
    </lineage>
</organism>
<dbReference type="Proteomes" id="UP000051497">
    <property type="component" value="Unassembled WGS sequence"/>
</dbReference>
<name>A0AAE3I050_9GAMM</name>
<accession>A0AAE3I050</accession>
<sequence length="899" mass="104418">MPVSLGKSWKNKFLGYHLKYFQSKMILHEKNIFAICKNPSTSILKRLNTDSFWEDLKSLSPKKEVVEKYHDIWKKVKPLAHLNARNLLSLLQDQVLPLERTYQQALKSFEDERISVDASDYLPSHWFYPQLNQNISKIRENQTRLASLKAIIYEGLLWRSQAHSLLKAPRNVDDIVGAVCMSINSLDLLKSPFEIKTPYSSTLDDDKRLTIYDYLEKSTLNKDNLHTTVLGPIPKQGYTAFKSNEKVQNDLKQIKKIHKKTFNNLINDGPEESFFPPWFNQMIPRSVKKAWKNAILATKDMFSDLGLLSPLLKLWNYRYIAFLALTLLSYHFLILAIQPVASVLLGPTIFGLLDSSLFYSFALAPLWALGWNLLNTFKQIVINYFVSWKKEEIYESLDTLVLTQEFMANHLSQVIIDIPHFDIKELTQQANFHFNQLARMKKKLDRFYFGEKFLCRGNVSKNIELILEKIQDQKKQLQLHLKQVTNHIALRIGDDIEQLEKSASKHELIQIIPLKQLENLKNFVTTFGDELSINKFEQNANPIYKWMNKIERCSMAQKPADDPFAQPWGSRVVRKDNLRGWEIILKGYISKGPKQDAALQINKLLDGKIHPSMPQLQELVRELGIGDKAGLFLSKVQDHIFKTLDSVNPQNSRLVSKQHQDLICSWYQQHKEEIQQAERTVKQLFSTKQDDHLVAALNKLGDVGLCNIYRLLDGADIHSYLSNNNEDVNHRKNLARQYFENYKGETSRAIRFLRFISHNNRKELLPELAKKRVTWLLEHLGQGVSPSKPFDETDTELFHNYRLIQTSEKFNFTSFVMKSKQFNNPWDQNVESFLDSCRRNGFDSGKLANSYKKRNLRVKPFILHQHEHIKNNAISCKLEADKLSSTSFNFQKGGIDVKC</sequence>
<dbReference type="AlphaFoldDB" id="A0AAE3I050"/>
<comment type="caution">
    <text evidence="2">The sequence shown here is derived from an EMBL/GenBank/DDBJ whole genome shotgun (WGS) entry which is preliminary data.</text>
</comment>
<gene>
    <name evidence="2" type="ORF">HT99x_015145</name>
</gene>
<proteinExistence type="predicted"/>
<reference evidence="2" key="1">
    <citation type="journal article" date="2016" name="Genome Announc.">
        <title>Draft Genome Sequences of Two Novel Amoeba-Resistant Intranuclear Bacteria, 'Candidatus Berkiella cookevillensis' and 'Candidatus Berkiella aquae'.</title>
        <authorList>
            <person name="Mehari Y.T."/>
            <person name="Arivett B.A."/>
            <person name="Farone A.L."/>
            <person name="Gunderson J.H."/>
            <person name="Farone M.B."/>
        </authorList>
    </citation>
    <scope>NUCLEOTIDE SEQUENCE</scope>
    <source>
        <strain evidence="2">HT99</strain>
    </source>
</reference>
<reference evidence="2" key="2">
    <citation type="submission" date="2021-06" db="EMBL/GenBank/DDBJ databases">
        <title>Genomic Description and Analysis of Intracellular Bacteria, Candidatus Berkiella cookevillensis and Candidatus Berkiella aquae.</title>
        <authorList>
            <person name="Kidane D.T."/>
            <person name="Mehari Y.T."/>
            <person name="Rice F.C."/>
            <person name="Arivett B.A."/>
            <person name="Farone A.L."/>
            <person name="Berk S.G."/>
            <person name="Farone M.B."/>
        </authorList>
    </citation>
    <scope>NUCLEOTIDE SEQUENCE</scope>
    <source>
        <strain evidence="2">HT99</strain>
    </source>
</reference>
<keyword evidence="1" id="KW-0812">Transmembrane</keyword>